<dbReference type="GO" id="GO:0005737">
    <property type="term" value="C:cytoplasm"/>
    <property type="evidence" value="ECO:0007669"/>
    <property type="project" value="UniProtKB-SubCell"/>
</dbReference>
<name>A0A162GH71_9MICO</name>
<dbReference type="Pfam" id="PF02224">
    <property type="entry name" value="Cytidylate_kin"/>
    <property type="match status" value="1"/>
</dbReference>
<dbReference type="InterPro" id="IPR011994">
    <property type="entry name" value="Cytidylate_kinase_dom"/>
</dbReference>
<evidence type="ECO:0000313" key="10">
    <source>
        <dbReference type="EMBL" id="KZX21059.1"/>
    </source>
</evidence>
<dbReference type="HAMAP" id="MF_00238">
    <property type="entry name" value="Cytidyl_kinase_type1"/>
    <property type="match status" value="1"/>
</dbReference>
<keyword evidence="2 8" id="KW-0808">Transferase</keyword>
<dbReference type="SUPFAM" id="SSF52540">
    <property type="entry name" value="P-loop containing nucleoside triphosphate hydrolases"/>
    <property type="match status" value="1"/>
</dbReference>
<feature type="region of interest" description="Disordered" evidence="9">
    <location>
        <begin position="1"/>
        <end position="46"/>
    </location>
</feature>
<reference evidence="10 11" key="1">
    <citation type="submission" date="2015-08" db="EMBL/GenBank/DDBJ databases">
        <title>Draft Genome Sequence of Rathayibacter sp. Strain VKM Ac-2596 Isolated from Leaf Gall Induced by Plant-Parasitic Nematodes.</title>
        <authorList>
            <person name="Vasilenko O.V."/>
            <person name="Starodumova I.P."/>
            <person name="Tarlachkov S.V."/>
            <person name="Dorofeeva L.V."/>
            <person name="Evtushenko L.I."/>
        </authorList>
    </citation>
    <scope>NUCLEOTIDE SEQUENCE [LARGE SCALE GENOMIC DNA]</scope>
    <source>
        <strain evidence="10 11">VKM Ac-2596</strain>
    </source>
</reference>
<keyword evidence="3 8" id="KW-0547">Nucleotide-binding</keyword>
<comment type="catalytic activity">
    <reaction evidence="7 8">
        <text>CMP + ATP = CDP + ADP</text>
        <dbReference type="Rhea" id="RHEA:11600"/>
        <dbReference type="ChEBI" id="CHEBI:30616"/>
        <dbReference type="ChEBI" id="CHEBI:58069"/>
        <dbReference type="ChEBI" id="CHEBI:60377"/>
        <dbReference type="ChEBI" id="CHEBI:456216"/>
        <dbReference type="EC" id="2.7.4.25"/>
    </reaction>
</comment>
<dbReference type="EC" id="2.7.4.25" evidence="8"/>
<evidence type="ECO:0000256" key="1">
    <source>
        <dbReference type="ARBA" id="ARBA00009427"/>
    </source>
</evidence>
<evidence type="ECO:0000256" key="3">
    <source>
        <dbReference type="ARBA" id="ARBA00022741"/>
    </source>
</evidence>
<dbReference type="NCBIfam" id="TIGR00017">
    <property type="entry name" value="cmk"/>
    <property type="match status" value="1"/>
</dbReference>
<comment type="caution">
    <text evidence="10">The sequence shown here is derived from an EMBL/GenBank/DDBJ whole genome shotgun (WGS) entry which is preliminary data.</text>
</comment>
<dbReference type="RefSeq" id="WP_236713607.1">
    <property type="nucleotide sequence ID" value="NZ_CP047186.1"/>
</dbReference>
<comment type="subcellular location">
    <subcellularLocation>
        <location evidence="8">Cytoplasm</location>
    </subcellularLocation>
</comment>
<dbReference type="PATRIC" id="fig|1671680.3.peg.1916"/>
<organism evidence="10 11">
    <name type="scientific">Rathayibacter tanaceti</name>
    <dbReference type="NCBI Taxonomy" id="1671680"/>
    <lineage>
        <taxon>Bacteria</taxon>
        <taxon>Bacillati</taxon>
        <taxon>Actinomycetota</taxon>
        <taxon>Actinomycetes</taxon>
        <taxon>Micrococcales</taxon>
        <taxon>Microbacteriaceae</taxon>
        <taxon>Rathayibacter</taxon>
    </lineage>
</organism>
<comment type="catalytic activity">
    <reaction evidence="6 8">
        <text>dCMP + ATP = dCDP + ADP</text>
        <dbReference type="Rhea" id="RHEA:25094"/>
        <dbReference type="ChEBI" id="CHEBI:30616"/>
        <dbReference type="ChEBI" id="CHEBI:57566"/>
        <dbReference type="ChEBI" id="CHEBI:58593"/>
        <dbReference type="ChEBI" id="CHEBI:456216"/>
        <dbReference type="EC" id="2.7.4.25"/>
    </reaction>
</comment>
<keyword evidence="4 8" id="KW-0418">Kinase</keyword>
<dbReference type="InterPro" id="IPR003136">
    <property type="entry name" value="Cytidylate_kin"/>
</dbReference>
<keyword evidence="11" id="KW-1185">Reference proteome</keyword>
<evidence type="ECO:0000256" key="7">
    <source>
        <dbReference type="ARBA" id="ARBA00048478"/>
    </source>
</evidence>
<evidence type="ECO:0000256" key="9">
    <source>
        <dbReference type="SAM" id="MobiDB-lite"/>
    </source>
</evidence>
<dbReference type="Proteomes" id="UP000076717">
    <property type="component" value="Unassembled WGS sequence"/>
</dbReference>
<dbReference type="EMBL" id="LIIN01000056">
    <property type="protein sequence ID" value="KZX21059.1"/>
    <property type="molecule type" value="Genomic_DNA"/>
</dbReference>
<evidence type="ECO:0000256" key="6">
    <source>
        <dbReference type="ARBA" id="ARBA00047615"/>
    </source>
</evidence>
<evidence type="ECO:0000256" key="8">
    <source>
        <dbReference type="HAMAP-Rule" id="MF_00238"/>
    </source>
</evidence>
<protein>
    <recommendedName>
        <fullName evidence="8">Cytidylate kinase</fullName>
        <shortName evidence="8">CK</shortName>
        <ecNumber evidence="8">2.7.4.25</ecNumber>
    </recommendedName>
    <alternativeName>
        <fullName evidence="8">Cytidine monophosphate kinase</fullName>
        <shortName evidence="8">CMP kinase</shortName>
    </alternativeName>
</protein>
<feature type="binding site" evidence="8">
    <location>
        <begin position="57"/>
        <end position="65"/>
    </location>
    <ligand>
        <name>ATP</name>
        <dbReference type="ChEBI" id="CHEBI:30616"/>
    </ligand>
</feature>
<keyword evidence="5 8" id="KW-0067">ATP-binding</keyword>
<keyword evidence="8" id="KW-0963">Cytoplasm</keyword>
<proteinExistence type="inferred from homology"/>
<dbReference type="Gene3D" id="3.40.50.300">
    <property type="entry name" value="P-loop containing nucleotide triphosphate hydrolases"/>
    <property type="match status" value="1"/>
</dbReference>
<sequence length="279" mass="30288">MSTEQNRQEGGLNRMTPARRAQQSIPEEGGPAPERADRPESDESADFGAATVVAIDGPAGSGKSSVSREAARRLGFEFLDTGAAYRALAWHGLDRGLDFGDEDEIVDALDGFDYSIGTDPESYSVWVGPTEVTAAIREPRVTERVSAVAKVPEVRRRITLLFRRIIGETRREGIIVEGRDITTVVAPTAPVRILLTASEEARMARRSREVTTESAEATGQALRSRDRADSQVVDFMNAAEGVTLLDSTHLDFEQTVDAVVAEVRTSRARAGHGTGHARR</sequence>
<comment type="similarity">
    <text evidence="1 8">Belongs to the cytidylate kinase family. Type 1 subfamily.</text>
</comment>
<dbReference type="GO" id="GO:0006220">
    <property type="term" value="P:pyrimidine nucleotide metabolic process"/>
    <property type="evidence" value="ECO:0007669"/>
    <property type="project" value="UniProtKB-UniRule"/>
</dbReference>
<gene>
    <name evidence="8 10" type="primary">cmk</name>
    <name evidence="10" type="ORF">ACH61_01802</name>
</gene>
<dbReference type="GO" id="GO:0005524">
    <property type="term" value="F:ATP binding"/>
    <property type="evidence" value="ECO:0007669"/>
    <property type="project" value="UniProtKB-UniRule"/>
</dbReference>
<feature type="region of interest" description="Disordered" evidence="9">
    <location>
        <begin position="204"/>
        <end position="226"/>
    </location>
</feature>
<dbReference type="InterPro" id="IPR027417">
    <property type="entry name" value="P-loop_NTPase"/>
</dbReference>
<evidence type="ECO:0000256" key="2">
    <source>
        <dbReference type="ARBA" id="ARBA00022679"/>
    </source>
</evidence>
<evidence type="ECO:0000313" key="11">
    <source>
        <dbReference type="Proteomes" id="UP000076717"/>
    </source>
</evidence>
<dbReference type="GO" id="GO:0036431">
    <property type="term" value="F:dCMP kinase activity"/>
    <property type="evidence" value="ECO:0007669"/>
    <property type="project" value="InterPro"/>
</dbReference>
<evidence type="ECO:0000256" key="4">
    <source>
        <dbReference type="ARBA" id="ARBA00022777"/>
    </source>
</evidence>
<dbReference type="AlphaFoldDB" id="A0A162GH71"/>
<evidence type="ECO:0000256" key="5">
    <source>
        <dbReference type="ARBA" id="ARBA00022840"/>
    </source>
</evidence>
<accession>A0A162GH71</accession>
<dbReference type="CDD" id="cd02020">
    <property type="entry name" value="CMPK"/>
    <property type="match status" value="1"/>
</dbReference>